<dbReference type="AlphaFoldDB" id="B3EQJ9"/>
<feature type="binding site" evidence="4">
    <location>
        <position position="180"/>
    </location>
    <ligand>
        <name>NADP(+)</name>
        <dbReference type="ChEBI" id="CHEBI:58349"/>
    </ligand>
</feature>
<name>B3EQJ9_CHLPB</name>
<accession>B3EQJ9</accession>
<feature type="binding site" evidence="4">
    <location>
        <position position="282"/>
    </location>
    <ligand>
        <name>substrate</name>
    </ligand>
</feature>
<feature type="binding site" evidence="4">
    <location>
        <position position="172"/>
    </location>
    <ligand>
        <name>NADP(+)</name>
        <dbReference type="ChEBI" id="CHEBI:58349"/>
    </ligand>
</feature>
<evidence type="ECO:0000256" key="2">
    <source>
        <dbReference type="ARBA" id="ARBA00023235"/>
    </source>
</evidence>
<evidence type="ECO:0000256" key="3">
    <source>
        <dbReference type="ARBA" id="ARBA00023277"/>
    </source>
</evidence>
<comment type="cofactor">
    <cofactor evidence="4">
        <name>NADP(+)</name>
        <dbReference type="ChEBI" id="CHEBI:58349"/>
    </cofactor>
    <text evidence="4">Binds 1 NADP(+) per subunit.</text>
</comment>
<feature type="binding site" evidence="4">
    <location>
        <begin position="76"/>
        <end position="80"/>
    </location>
    <ligand>
        <name>NADP(+)</name>
        <dbReference type="ChEBI" id="CHEBI:58349"/>
    </ligand>
</feature>
<feature type="active site" description="Proton acceptor" evidence="4">
    <location>
        <position position="180"/>
    </location>
</feature>
<dbReference type="GO" id="GO:0008712">
    <property type="term" value="F:ADP-glyceromanno-heptose 6-epimerase activity"/>
    <property type="evidence" value="ECO:0007669"/>
    <property type="project" value="UniProtKB-UniRule"/>
</dbReference>
<comment type="similarity">
    <text evidence="4">Belongs to the NAD(P)-dependent epimerase/dehydratase family. HldD subfamily.</text>
</comment>
<feature type="binding site" evidence="4">
    <location>
        <position position="182"/>
    </location>
    <ligand>
        <name>substrate</name>
    </ligand>
</feature>
<dbReference type="CDD" id="cd05248">
    <property type="entry name" value="ADP_GME_SDR_e"/>
    <property type="match status" value="1"/>
</dbReference>
<feature type="active site" description="Proton acceptor" evidence="4">
    <location>
        <position position="144"/>
    </location>
</feature>
<organism evidence="6">
    <name type="scientific">Chlorobium phaeobacteroides (strain BS1)</name>
    <dbReference type="NCBI Taxonomy" id="331678"/>
    <lineage>
        <taxon>Bacteria</taxon>
        <taxon>Pseudomonadati</taxon>
        <taxon>Chlorobiota</taxon>
        <taxon>Chlorobiia</taxon>
        <taxon>Chlorobiales</taxon>
        <taxon>Chlorobiaceae</taxon>
        <taxon>Chlorobium/Pelodictyon group</taxon>
        <taxon>Chlorobium</taxon>
    </lineage>
</organism>
<gene>
    <name evidence="4" type="primary">hldD</name>
    <name evidence="6" type="ordered locus">Cphamn1_1094</name>
</gene>
<dbReference type="HAMAP" id="MF_01601">
    <property type="entry name" value="Heptose_epimerase"/>
    <property type="match status" value="1"/>
</dbReference>
<keyword evidence="3 4" id="KW-0119">Carbohydrate metabolism</keyword>
<dbReference type="NCBIfam" id="TIGR02197">
    <property type="entry name" value="heptose_epim"/>
    <property type="match status" value="1"/>
</dbReference>
<feature type="binding site" evidence="4">
    <location>
        <position position="93"/>
    </location>
    <ligand>
        <name>NADP(+)</name>
        <dbReference type="ChEBI" id="CHEBI:58349"/>
    </ligand>
</feature>
<comment type="domain">
    <text evidence="4">Contains a large N-terminal NADP-binding domain, and a smaller C-terminal substrate-binding domain.</text>
</comment>
<feature type="binding site" evidence="4">
    <location>
        <position position="148"/>
    </location>
    <ligand>
        <name>NADP(+)</name>
        <dbReference type="ChEBI" id="CHEBI:58349"/>
    </ligand>
</feature>
<feature type="binding site" evidence="4">
    <location>
        <begin position="10"/>
        <end position="11"/>
    </location>
    <ligand>
        <name>NADP(+)</name>
        <dbReference type="ChEBI" id="CHEBI:58349"/>
    </ligand>
</feature>
<evidence type="ECO:0000256" key="1">
    <source>
        <dbReference type="ARBA" id="ARBA00022857"/>
    </source>
</evidence>
<comment type="function">
    <text evidence="4">Catalyzes the interconversion between ADP-D-glycero-beta-D-manno-heptose and ADP-L-glycero-beta-D-manno-heptose via an epimerization at carbon 6 of the heptose.</text>
</comment>
<comment type="subunit">
    <text evidence="4">Homopentamer.</text>
</comment>
<dbReference type="STRING" id="331678.Cphamn1_1094"/>
<dbReference type="InterPro" id="IPR036291">
    <property type="entry name" value="NAD(P)-bd_dom_sf"/>
</dbReference>
<dbReference type="eggNOG" id="COG0451">
    <property type="taxonomic scope" value="Bacteria"/>
</dbReference>
<feature type="binding site" evidence="4">
    <location>
        <begin position="31"/>
        <end position="32"/>
    </location>
    <ligand>
        <name>NADP(+)</name>
        <dbReference type="ChEBI" id="CHEBI:58349"/>
    </ligand>
</feature>
<feature type="binding site" evidence="4">
    <location>
        <begin position="203"/>
        <end position="206"/>
    </location>
    <ligand>
        <name>substrate</name>
    </ligand>
</feature>
<dbReference type="EC" id="5.1.3.20" evidence="4"/>
<evidence type="ECO:0000256" key="4">
    <source>
        <dbReference type="HAMAP-Rule" id="MF_01601"/>
    </source>
</evidence>
<dbReference type="Gene3D" id="3.40.50.720">
    <property type="entry name" value="NAD(P)-binding Rossmann-like Domain"/>
    <property type="match status" value="1"/>
</dbReference>
<dbReference type="GO" id="GO:0005975">
    <property type="term" value="P:carbohydrate metabolic process"/>
    <property type="evidence" value="ECO:0007669"/>
    <property type="project" value="UniProtKB-UniRule"/>
</dbReference>
<evidence type="ECO:0000313" key="6">
    <source>
        <dbReference type="EMBL" id="ACE04032.1"/>
    </source>
</evidence>
<evidence type="ECO:0000259" key="5">
    <source>
        <dbReference type="Pfam" id="PF01370"/>
    </source>
</evidence>
<dbReference type="Gene3D" id="3.90.25.10">
    <property type="entry name" value="UDP-galactose 4-epimerase, domain 1"/>
    <property type="match status" value="1"/>
</dbReference>
<dbReference type="KEGG" id="cpb:Cphamn1_1094"/>
<dbReference type="GO" id="GO:0050661">
    <property type="term" value="F:NADP binding"/>
    <property type="evidence" value="ECO:0007669"/>
    <property type="project" value="InterPro"/>
</dbReference>
<dbReference type="OrthoDB" id="9801785at2"/>
<feature type="binding site" evidence="4">
    <location>
        <position position="40"/>
    </location>
    <ligand>
        <name>NADP(+)</name>
        <dbReference type="ChEBI" id="CHEBI:58349"/>
    </ligand>
</feature>
<dbReference type="EMBL" id="CP001101">
    <property type="protein sequence ID" value="ACE04032.1"/>
    <property type="molecule type" value="Genomic_DNA"/>
</dbReference>
<feature type="binding site" evidence="4">
    <location>
        <position position="217"/>
    </location>
    <ligand>
        <name>substrate</name>
    </ligand>
</feature>
<comment type="catalytic activity">
    <reaction evidence="4">
        <text>ADP-D-glycero-beta-D-manno-heptose = ADP-L-glycero-beta-D-manno-heptose</text>
        <dbReference type="Rhea" id="RHEA:17577"/>
        <dbReference type="ChEBI" id="CHEBI:59967"/>
        <dbReference type="ChEBI" id="CHEBI:61506"/>
        <dbReference type="EC" id="5.1.3.20"/>
    </reaction>
</comment>
<sequence>MIVVTGGAGFIGSAMLWELNRHGRDDILVVDNLGSTTTGKWKNLSGLSFTDFIHKNDFLSSLESGHFPEIDAVIHMGAISATTETDANLLMTNNYHYSQQLASYCASRSIRFIYASSAATYGSGTAGYSDEKTETQSLRPLNMYGYSKQLFDLWMLKKGLLRTSAGLKFFNVYGPNEYHKDDMSSVVFKAFHQIQENGKVKLFQSHRKDFEHGEQMRDFIYIKDCTAIMLWLLENPSINGIFNVGTGKARSFKDLVTATFSALELDPEISYIPMPEHLRDKYQYFTQAEMNRLRASGYTTPLTSLEDGVRDYVCNYLDSSVPYLEHDVQ</sequence>
<reference evidence="6" key="1">
    <citation type="submission" date="2008-06" db="EMBL/GenBank/DDBJ databases">
        <title>Complete sequence of Chlorobium phaeobacteroides BS1.</title>
        <authorList>
            <consortium name="US DOE Joint Genome Institute"/>
            <person name="Lucas S."/>
            <person name="Copeland A."/>
            <person name="Lapidus A."/>
            <person name="Glavina del Rio T."/>
            <person name="Dalin E."/>
            <person name="Tice H."/>
            <person name="Bruce D."/>
            <person name="Goodwin L."/>
            <person name="Pitluck S."/>
            <person name="Schmutz J."/>
            <person name="Larimer F."/>
            <person name="Land M."/>
            <person name="Hauser L."/>
            <person name="Kyrpides N."/>
            <person name="Ovchinnikova G."/>
            <person name="Li T."/>
            <person name="Liu Z."/>
            <person name="Zhao F."/>
            <person name="Overmann J."/>
            <person name="Bryant D.A."/>
            <person name="Richardson P."/>
        </authorList>
    </citation>
    <scope>NUCLEOTIDE SEQUENCE [LARGE SCALE GENOMIC DNA]</scope>
    <source>
        <strain evidence="6">BS1</strain>
    </source>
</reference>
<dbReference type="HOGENOM" id="CLU_007383_1_3_10"/>
<keyword evidence="2 4" id="KW-0413">Isomerase</keyword>
<protein>
    <recommendedName>
        <fullName evidence="4">ADP-L-glycero-D-manno-heptose-6-epimerase</fullName>
        <ecNumber evidence="4">5.1.3.20</ecNumber>
    </recommendedName>
    <alternativeName>
        <fullName evidence="4">ADP-L-glycero-beta-D-manno-heptose-6-epimerase</fullName>
        <shortName evidence="4">ADP-glyceromanno-heptose 6-epimerase</shortName>
        <shortName evidence="4">ADP-hep 6-epimerase</shortName>
        <shortName evidence="4">AGME</shortName>
    </alternativeName>
</protein>
<feature type="binding site" evidence="4">
    <location>
        <position position="55"/>
    </location>
    <ligand>
        <name>NADP(+)</name>
        <dbReference type="ChEBI" id="CHEBI:58349"/>
    </ligand>
</feature>
<dbReference type="PANTHER" id="PTHR43103">
    <property type="entry name" value="NUCLEOSIDE-DIPHOSPHATE-SUGAR EPIMERASE"/>
    <property type="match status" value="1"/>
</dbReference>
<dbReference type="InterPro" id="IPR011912">
    <property type="entry name" value="Heptose_epim"/>
</dbReference>
<comment type="pathway">
    <text evidence="4">Nucleotide-sugar biosynthesis; ADP-L-glycero-beta-D-manno-heptose biosynthesis; ADP-L-glycero-beta-D-manno-heptose from D-glycero-beta-D-manno-heptose 7-phosphate: step 4/4.</text>
</comment>
<feature type="domain" description="NAD-dependent epimerase/dehydratase" evidence="5">
    <location>
        <begin position="2"/>
        <end position="245"/>
    </location>
</feature>
<dbReference type="Pfam" id="PF01370">
    <property type="entry name" value="Epimerase"/>
    <property type="match status" value="1"/>
</dbReference>
<proteinExistence type="inferred from homology"/>
<dbReference type="InterPro" id="IPR001509">
    <property type="entry name" value="Epimerase_deHydtase"/>
</dbReference>
<dbReference type="UniPathway" id="UPA00356">
    <property type="reaction ID" value="UER00440"/>
</dbReference>
<keyword evidence="1 4" id="KW-0521">NADP</keyword>
<dbReference type="GO" id="GO:0097171">
    <property type="term" value="P:ADP-L-glycero-beta-D-manno-heptose biosynthetic process"/>
    <property type="evidence" value="ECO:0007669"/>
    <property type="project" value="UniProtKB-UniPathway"/>
</dbReference>
<feature type="binding site" evidence="4">
    <location>
        <position position="171"/>
    </location>
    <ligand>
        <name>substrate</name>
    </ligand>
</feature>
<dbReference type="SUPFAM" id="SSF51735">
    <property type="entry name" value="NAD(P)-binding Rossmann-fold domains"/>
    <property type="match status" value="1"/>
</dbReference>
<dbReference type="PANTHER" id="PTHR43103:SF3">
    <property type="entry name" value="ADP-L-GLYCERO-D-MANNO-HEPTOSE-6-EPIMERASE"/>
    <property type="match status" value="1"/>
</dbReference>
<feature type="binding site" evidence="4">
    <location>
        <position position="189"/>
    </location>
    <ligand>
        <name>substrate</name>
    </ligand>
</feature>